<name>A0A2M9FZT5_9PROT</name>
<reference evidence="3 4" key="1">
    <citation type="submission" date="2017-11" db="EMBL/GenBank/DDBJ databases">
        <title>Draft genome sequence of Rhizobiales bacterium SY3-13.</title>
        <authorList>
            <person name="Sun C."/>
        </authorList>
    </citation>
    <scope>NUCLEOTIDE SEQUENCE [LARGE SCALE GENOMIC DNA]</scope>
    <source>
        <strain evidence="3 4">SY3-13</strain>
    </source>
</reference>
<evidence type="ECO:0000256" key="1">
    <source>
        <dbReference type="SAM" id="MobiDB-lite"/>
    </source>
</evidence>
<keyword evidence="2" id="KW-0812">Transmembrane</keyword>
<gene>
    <name evidence="3" type="ORF">CVT23_13570</name>
</gene>
<evidence type="ECO:0000313" key="4">
    <source>
        <dbReference type="Proteomes" id="UP000229498"/>
    </source>
</evidence>
<comment type="caution">
    <text evidence="3">The sequence shown here is derived from an EMBL/GenBank/DDBJ whole genome shotgun (WGS) entry which is preliminary data.</text>
</comment>
<feature type="compositionally biased region" description="Basic and acidic residues" evidence="1">
    <location>
        <begin position="197"/>
        <end position="207"/>
    </location>
</feature>
<dbReference type="EMBL" id="PHIG01000037">
    <property type="protein sequence ID" value="PJK28949.1"/>
    <property type="molecule type" value="Genomic_DNA"/>
</dbReference>
<keyword evidence="2" id="KW-0472">Membrane</keyword>
<organism evidence="3 4">
    <name type="scientific">Minwuia thermotolerans</name>
    <dbReference type="NCBI Taxonomy" id="2056226"/>
    <lineage>
        <taxon>Bacteria</taxon>
        <taxon>Pseudomonadati</taxon>
        <taxon>Pseudomonadota</taxon>
        <taxon>Alphaproteobacteria</taxon>
        <taxon>Minwuiales</taxon>
        <taxon>Minwuiaceae</taxon>
        <taxon>Minwuia</taxon>
    </lineage>
</organism>
<feature type="transmembrane region" description="Helical" evidence="2">
    <location>
        <begin position="12"/>
        <end position="32"/>
    </location>
</feature>
<keyword evidence="2" id="KW-1133">Transmembrane helix</keyword>
<dbReference type="Proteomes" id="UP000229498">
    <property type="component" value="Unassembled WGS sequence"/>
</dbReference>
<evidence type="ECO:0000256" key="2">
    <source>
        <dbReference type="SAM" id="Phobius"/>
    </source>
</evidence>
<protein>
    <submittedName>
        <fullName evidence="3">Uncharacterized protein</fullName>
    </submittedName>
</protein>
<dbReference type="RefSeq" id="WP_109794162.1">
    <property type="nucleotide sequence ID" value="NZ_PHIG01000037.1"/>
</dbReference>
<proteinExistence type="predicted"/>
<feature type="region of interest" description="Disordered" evidence="1">
    <location>
        <begin position="182"/>
        <end position="207"/>
    </location>
</feature>
<feature type="region of interest" description="Disordered" evidence="1">
    <location>
        <begin position="87"/>
        <end position="113"/>
    </location>
</feature>
<dbReference type="AlphaFoldDB" id="A0A2M9FZT5"/>
<keyword evidence="4" id="KW-1185">Reference proteome</keyword>
<dbReference type="OrthoDB" id="7406133at2"/>
<evidence type="ECO:0000313" key="3">
    <source>
        <dbReference type="EMBL" id="PJK28949.1"/>
    </source>
</evidence>
<sequence>MLDWLQANSTVIQLVFTAAMVAVWVLYLQIFLTSIRRQKRPNIVISCGAGSGMDARILVSNLGFEPIFIVDVIMTVWTSEQEHRTVVTDRSELSPEQLARPTEATNQGPLKTGEYTDMGSFREFVERVRQSDHVDLDGKVEGMDIKVIGTTAAQSRLIAAEREFALTGEGRDERLRPTRVVTTQVRSGRGRRRLRRELHERLQPPSS</sequence>
<accession>A0A2M9FZT5</accession>